<comment type="caution">
    <text evidence="2">The sequence shown here is derived from an EMBL/GenBank/DDBJ whole genome shotgun (WGS) entry which is preliminary data.</text>
</comment>
<feature type="transmembrane region" description="Helical" evidence="1">
    <location>
        <begin position="331"/>
        <end position="355"/>
    </location>
</feature>
<keyword evidence="1" id="KW-0472">Membrane</keyword>
<name>A0A8J3F0Z0_9BURK</name>
<feature type="transmembrane region" description="Helical" evidence="1">
    <location>
        <begin position="375"/>
        <end position="401"/>
    </location>
</feature>
<keyword evidence="3" id="KW-1185">Reference proteome</keyword>
<feature type="transmembrane region" description="Helical" evidence="1">
    <location>
        <begin position="276"/>
        <end position="295"/>
    </location>
</feature>
<keyword evidence="1" id="KW-1133">Transmembrane helix</keyword>
<reference evidence="3" key="1">
    <citation type="journal article" date="2019" name="Int. J. Syst. Evol. Microbiol.">
        <title>The Global Catalogue of Microorganisms (GCM) 10K type strain sequencing project: providing services to taxonomists for standard genome sequencing and annotation.</title>
        <authorList>
            <consortium name="The Broad Institute Genomics Platform"/>
            <consortium name="The Broad Institute Genome Sequencing Center for Infectious Disease"/>
            <person name="Wu L."/>
            <person name="Ma J."/>
        </authorList>
    </citation>
    <scope>NUCLEOTIDE SEQUENCE [LARGE SCALE GENOMIC DNA]</scope>
    <source>
        <strain evidence="3">CCM 2767</strain>
    </source>
</reference>
<feature type="transmembrane region" description="Helical" evidence="1">
    <location>
        <begin position="129"/>
        <end position="148"/>
    </location>
</feature>
<feature type="transmembrane region" description="Helical" evidence="1">
    <location>
        <begin position="47"/>
        <end position="67"/>
    </location>
</feature>
<accession>A0A8J3F0Z0</accession>
<dbReference type="Proteomes" id="UP000642180">
    <property type="component" value="Unassembled WGS sequence"/>
</dbReference>
<dbReference type="AlphaFoldDB" id="A0A8J3F0Z0"/>
<evidence type="ECO:0008006" key="4">
    <source>
        <dbReference type="Google" id="ProtNLM"/>
    </source>
</evidence>
<feature type="transmembrane region" description="Helical" evidence="1">
    <location>
        <begin position="104"/>
        <end position="123"/>
    </location>
</feature>
<evidence type="ECO:0000313" key="2">
    <source>
        <dbReference type="EMBL" id="GGI16036.1"/>
    </source>
</evidence>
<dbReference type="EMBL" id="BMDI01000001">
    <property type="protein sequence ID" value="GGI16036.1"/>
    <property type="molecule type" value="Genomic_DNA"/>
</dbReference>
<feature type="transmembrane region" description="Helical" evidence="1">
    <location>
        <begin position="203"/>
        <end position="222"/>
    </location>
</feature>
<gene>
    <name evidence="2" type="ORF">GCM10008066_01950</name>
</gene>
<organism evidence="2 3">
    <name type="scientific">Oxalicibacterium faecigallinarum</name>
    <dbReference type="NCBI Taxonomy" id="573741"/>
    <lineage>
        <taxon>Bacteria</taxon>
        <taxon>Pseudomonadati</taxon>
        <taxon>Pseudomonadota</taxon>
        <taxon>Betaproteobacteria</taxon>
        <taxon>Burkholderiales</taxon>
        <taxon>Oxalobacteraceae</taxon>
        <taxon>Oxalicibacterium</taxon>
    </lineage>
</organism>
<sequence>MTHMDSQADVVVPKDEHLLRQLTIAILFGAVLYQMMLCLVHTHVLTIRTAFVGAAEFLLYLGCLVVMARRLRIEFVAVVALVAAYLFLLALLRGSLDAKGFRDVLIVILFYWLGKTMGSVVLADRLLKIMIGVVLAIGLFELLFVDLYSRVFNVFSYYVSQGGLTNSTNWAKDSTLALNGIRPEGIGRTILPSLLGNHRVSSVFLEPVSLGNFAVIVAAWGLAKDKSAWREMLFYVSTAVLMIALCDSRYGLLTLSVLIAMRVVFIGRMYLTTMLMPLICVVLLIAIALLFSNYYGDNMLGRLRITGTVLMNFDVAELFGMKGYNIGYGDMGYAVLLTRFGLPFLLLAWGAFWMIRMRDDVGMRFRGFAAVYMSLILSISGTSMMALKTAGVLWFLMGCLAMREKVALSMREPRATSSSGADRSMRYAN</sequence>
<proteinExistence type="predicted"/>
<feature type="transmembrane region" description="Helical" evidence="1">
    <location>
        <begin position="20"/>
        <end position="40"/>
    </location>
</feature>
<feature type="transmembrane region" description="Helical" evidence="1">
    <location>
        <begin position="73"/>
        <end position="92"/>
    </location>
</feature>
<keyword evidence="1" id="KW-0812">Transmembrane</keyword>
<evidence type="ECO:0000313" key="3">
    <source>
        <dbReference type="Proteomes" id="UP000642180"/>
    </source>
</evidence>
<evidence type="ECO:0000256" key="1">
    <source>
        <dbReference type="SAM" id="Phobius"/>
    </source>
</evidence>
<protein>
    <recommendedName>
        <fullName evidence="4">Polysaccharide biosynthesis protein GumE</fullName>
    </recommendedName>
</protein>